<evidence type="ECO:0000313" key="2">
    <source>
        <dbReference type="EMBL" id="KAA5300986.1"/>
    </source>
</evidence>
<comment type="caution">
    <text evidence="2">The sequence shown here is derived from an EMBL/GenBank/DDBJ whole genome shotgun (WGS) entry which is preliminary data.</text>
</comment>
<evidence type="ECO:0000259" key="1">
    <source>
        <dbReference type="Pfam" id="PF04233"/>
    </source>
</evidence>
<protein>
    <recommendedName>
        <fullName evidence="1">Phage head morphogenesis domain-containing protein</fullName>
    </recommendedName>
</protein>
<dbReference type="Proteomes" id="UP000481700">
    <property type="component" value="Unassembled WGS sequence"/>
</dbReference>
<sequence length="201" mass="23630">MEFDFSEEVLRRALLNIYSRDFHPATEIEINLFNEIWAKMDKAAKEGFSKSKAITPDEDFRNAILRNNAVFSAFKVHRMQNDMARLLLDSNGILKPFDKWVQEVLPIASHQVRHWLRTEYDTAVIRAHQAADWQQFLRERDILPNLKWLPSTSIHPGADHRPFWNTIRPIDDTFWNIHRPGDRWNCKCDLTATAEEPPPLP</sequence>
<dbReference type="AlphaFoldDB" id="A0A6L3IIB2"/>
<dbReference type="InterPro" id="IPR006528">
    <property type="entry name" value="Phage_head_morphogenesis_dom"/>
</dbReference>
<name>A0A6L3IIB2_9BACT</name>
<dbReference type="Pfam" id="PF04233">
    <property type="entry name" value="Phage_Mu_F"/>
    <property type="match status" value="1"/>
</dbReference>
<feature type="non-terminal residue" evidence="2">
    <location>
        <position position="201"/>
    </location>
</feature>
<proteinExistence type="predicted"/>
<gene>
    <name evidence="2" type="ORF">F2Z07_27760</name>
</gene>
<dbReference type="RefSeq" id="WP_241677565.1">
    <property type="nucleotide sequence ID" value="NZ_VVZV01000362.1"/>
</dbReference>
<accession>A0A6L3IIB2</accession>
<organism evidence="2 3">
    <name type="scientific">Phocaeicola dorei</name>
    <dbReference type="NCBI Taxonomy" id="357276"/>
    <lineage>
        <taxon>Bacteria</taxon>
        <taxon>Pseudomonadati</taxon>
        <taxon>Bacteroidota</taxon>
        <taxon>Bacteroidia</taxon>
        <taxon>Bacteroidales</taxon>
        <taxon>Bacteroidaceae</taxon>
        <taxon>Phocaeicola</taxon>
    </lineage>
</organism>
<evidence type="ECO:0000313" key="3">
    <source>
        <dbReference type="Proteomes" id="UP000481700"/>
    </source>
</evidence>
<dbReference type="EMBL" id="VVZV01000362">
    <property type="protein sequence ID" value="KAA5300986.1"/>
    <property type="molecule type" value="Genomic_DNA"/>
</dbReference>
<reference evidence="2 3" key="1">
    <citation type="journal article" date="2019" name="Nat. Med.">
        <title>A library of human gut bacterial isolates paired with longitudinal multiomics data enables mechanistic microbiome research.</title>
        <authorList>
            <person name="Poyet M."/>
            <person name="Groussin M."/>
            <person name="Gibbons S.M."/>
            <person name="Avila-Pacheco J."/>
            <person name="Jiang X."/>
            <person name="Kearney S.M."/>
            <person name="Perrotta A.R."/>
            <person name="Berdy B."/>
            <person name="Zhao S."/>
            <person name="Lieberman T.D."/>
            <person name="Swanson P.K."/>
            <person name="Smith M."/>
            <person name="Roesemann S."/>
            <person name="Alexander J.E."/>
            <person name="Rich S.A."/>
            <person name="Livny J."/>
            <person name="Vlamakis H."/>
            <person name="Clish C."/>
            <person name="Bullock K."/>
            <person name="Deik A."/>
            <person name="Scott J."/>
            <person name="Pierce K.A."/>
            <person name="Xavier R.J."/>
            <person name="Alm E.J."/>
        </authorList>
    </citation>
    <scope>NUCLEOTIDE SEQUENCE [LARGE SCALE GENOMIC DNA]</scope>
    <source>
        <strain evidence="2 3">BIOML-A25</strain>
    </source>
</reference>
<feature type="domain" description="Phage head morphogenesis" evidence="1">
    <location>
        <begin position="107"/>
        <end position="190"/>
    </location>
</feature>